<evidence type="ECO:0000313" key="3">
    <source>
        <dbReference type="EMBL" id="BDQ36603.1"/>
    </source>
</evidence>
<reference evidence="3 4" key="1">
    <citation type="submission" date="2022-08" db="EMBL/GenBank/DDBJ databases">
        <title>Genome Sequence of the sulphate-reducing bacterium, Pseudodesulfovibrio sp. SYK.</title>
        <authorList>
            <person name="Kondo R."/>
            <person name="Kataoka T."/>
        </authorList>
    </citation>
    <scope>NUCLEOTIDE SEQUENCE [LARGE SCALE GENOMIC DNA]</scope>
    <source>
        <strain evidence="3 4">SYK</strain>
    </source>
</reference>
<accession>A0ABN6S3S7</accession>
<dbReference type="InterPro" id="IPR007167">
    <property type="entry name" value="Fe-transptr_FeoA-like"/>
</dbReference>
<dbReference type="Pfam" id="PF04023">
    <property type="entry name" value="FeoA"/>
    <property type="match status" value="1"/>
</dbReference>
<dbReference type="Proteomes" id="UP001317742">
    <property type="component" value="Chromosome"/>
</dbReference>
<dbReference type="EMBL" id="AP026709">
    <property type="protein sequence ID" value="BDQ36603.1"/>
    <property type="molecule type" value="Genomic_DNA"/>
</dbReference>
<feature type="domain" description="Ferrous iron transporter FeoA-like" evidence="2">
    <location>
        <begin position="33"/>
        <end position="105"/>
    </location>
</feature>
<dbReference type="InterPro" id="IPR052713">
    <property type="entry name" value="FeoA"/>
</dbReference>
<keyword evidence="1" id="KW-0408">Iron</keyword>
<evidence type="ECO:0000313" key="4">
    <source>
        <dbReference type="Proteomes" id="UP001317742"/>
    </source>
</evidence>
<evidence type="ECO:0000259" key="2">
    <source>
        <dbReference type="SMART" id="SM00899"/>
    </source>
</evidence>
<name>A0ABN6S3S7_9BACT</name>
<organism evidence="3 4">
    <name type="scientific">Pseudodesulfovibrio nedwellii</name>
    <dbReference type="NCBI Taxonomy" id="2973072"/>
    <lineage>
        <taxon>Bacteria</taxon>
        <taxon>Pseudomonadati</taxon>
        <taxon>Thermodesulfobacteriota</taxon>
        <taxon>Desulfovibrionia</taxon>
        <taxon>Desulfovibrionales</taxon>
        <taxon>Desulfovibrionaceae</taxon>
    </lineage>
</organism>
<proteinExistence type="predicted"/>
<dbReference type="SMART" id="SM00899">
    <property type="entry name" value="FeoA"/>
    <property type="match status" value="1"/>
</dbReference>
<dbReference type="PANTHER" id="PTHR42954">
    <property type="entry name" value="FE(2+) TRANSPORT PROTEIN A"/>
    <property type="match status" value="1"/>
</dbReference>
<dbReference type="PANTHER" id="PTHR42954:SF2">
    <property type="entry name" value="FE(2+) TRANSPORT PROTEIN A"/>
    <property type="match status" value="1"/>
</dbReference>
<dbReference type="Gene3D" id="2.30.30.90">
    <property type="match status" value="1"/>
</dbReference>
<keyword evidence="4" id="KW-1185">Reference proteome</keyword>
<dbReference type="SUPFAM" id="SSF50037">
    <property type="entry name" value="C-terminal domain of transcriptional repressors"/>
    <property type="match status" value="1"/>
</dbReference>
<evidence type="ECO:0000256" key="1">
    <source>
        <dbReference type="ARBA" id="ARBA00023004"/>
    </source>
</evidence>
<protein>
    <recommendedName>
        <fullName evidence="2">Ferrous iron transporter FeoA-like domain-containing protein</fullName>
    </recommendedName>
</protein>
<dbReference type="InterPro" id="IPR038157">
    <property type="entry name" value="FeoA_core_dom"/>
</dbReference>
<dbReference type="InterPro" id="IPR008988">
    <property type="entry name" value="Transcriptional_repressor_C"/>
</dbReference>
<sequence length="108" mass="12313">MTVAQVRNNFFCAIVDINYQPEYFKEYIMSQDFCLRKAKVNQKLKIKTVAAEGELGRRIRDMGLISGTEVHVIGKAPLKDPVALRLKDFTLTLRNSEADHITVTLLED</sequence>
<gene>
    <name evidence="3" type="ORF">SYK_09630</name>
</gene>